<protein>
    <recommendedName>
        <fullName evidence="7">Zinc-finger domain-containing protein</fullName>
    </recommendedName>
</protein>
<evidence type="ECO:0000256" key="1">
    <source>
        <dbReference type="ARBA" id="ARBA00023015"/>
    </source>
</evidence>
<organism evidence="5 6">
    <name type="scientific">Streptomyces lichenis</name>
    <dbReference type="NCBI Taxonomy" id="2306967"/>
    <lineage>
        <taxon>Bacteria</taxon>
        <taxon>Bacillati</taxon>
        <taxon>Actinomycetota</taxon>
        <taxon>Actinomycetes</taxon>
        <taxon>Kitasatosporales</taxon>
        <taxon>Streptomycetaceae</taxon>
        <taxon>Streptomyces</taxon>
    </lineage>
</organism>
<proteinExistence type="predicted"/>
<evidence type="ECO:0000313" key="6">
    <source>
        <dbReference type="Proteomes" id="UP001522868"/>
    </source>
</evidence>
<keyword evidence="4" id="KW-0472">Membrane</keyword>
<dbReference type="Proteomes" id="UP001522868">
    <property type="component" value="Unassembled WGS sequence"/>
</dbReference>
<keyword evidence="4" id="KW-0812">Transmembrane</keyword>
<keyword evidence="4" id="KW-1133">Transmembrane helix</keyword>
<sequence>MRTVECEQEKSELAVYAMAALEPAEADRVAAHVADCPSCEADTDGLLAVVTGLRLVPAEDMVGGDWDEWLPELREAAVRAALAENRSAGPAPGAAERPLPDPVPDPAAPTAHPPAATTPLQGHRPARRWNWALAAAVAGIALGIGGSLLLTQGDEPAALVLARPSGPDTVRSAGAGAVSGAVEPRSLGWGTEVLLELSGVDGPRRCSLVAVALDGSEETALTWQVPEGGYGLPGSPRERLLAVGGVGIPADRITRYAVRTAEGAELLSIPARPRPA</sequence>
<evidence type="ECO:0000256" key="2">
    <source>
        <dbReference type="ARBA" id="ARBA00023163"/>
    </source>
</evidence>
<keyword evidence="2" id="KW-0804">Transcription</keyword>
<feature type="compositionally biased region" description="Low complexity" evidence="3">
    <location>
        <begin position="108"/>
        <end position="120"/>
    </location>
</feature>
<dbReference type="Gene3D" id="1.10.10.1320">
    <property type="entry name" value="Anti-sigma factor, zinc-finger domain"/>
    <property type="match status" value="1"/>
</dbReference>
<comment type="caution">
    <text evidence="5">The sequence shown here is derived from an EMBL/GenBank/DDBJ whole genome shotgun (WGS) entry which is preliminary data.</text>
</comment>
<feature type="region of interest" description="Disordered" evidence="3">
    <location>
        <begin position="86"/>
        <end position="123"/>
    </location>
</feature>
<evidence type="ECO:0000256" key="4">
    <source>
        <dbReference type="SAM" id="Phobius"/>
    </source>
</evidence>
<keyword evidence="1" id="KW-0805">Transcription regulation</keyword>
<name>A0ABT0IA65_9ACTN</name>
<gene>
    <name evidence="5" type="ORF">M1O15_12500</name>
</gene>
<feature type="transmembrane region" description="Helical" evidence="4">
    <location>
        <begin position="129"/>
        <end position="150"/>
    </location>
</feature>
<evidence type="ECO:0000256" key="3">
    <source>
        <dbReference type="SAM" id="MobiDB-lite"/>
    </source>
</evidence>
<keyword evidence="6" id="KW-1185">Reference proteome</keyword>
<evidence type="ECO:0008006" key="7">
    <source>
        <dbReference type="Google" id="ProtNLM"/>
    </source>
</evidence>
<accession>A0ABT0IA65</accession>
<dbReference type="RefSeq" id="WP_248633801.1">
    <property type="nucleotide sequence ID" value="NZ_JALPTH010000010.1"/>
</dbReference>
<reference evidence="5 6" key="1">
    <citation type="submission" date="2022-04" db="EMBL/GenBank/DDBJ databases">
        <title>Streptomyces sp. nov. LCR6-01 isolated from Lichen of Dirinaria sp.</title>
        <authorList>
            <person name="Kanchanasin P."/>
            <person name="Tanasupawat S."/>
            <person name="Phongsopitanun W."/>
        </authorList>
    </citation>
    <scope>NUCLEOTIDE SEQUENCE [LARGE SCALE GENOMIC DNA]</scope>
    <source>
        <strain evidence="5 6">LCR6-01</strain>
    </source>
</reference>
<dbReference type="InterPro" id="IPR041916">
    <property type="entry name" value="Anti_sigma_zinc_sf"/>
</dbReference>
<evidence type="ECO:0000313" key="5">
    <source>
        <dbReference type="EMBL" id="MCK8678203.1"/>
    </source>
</evidence>
<dbReference type="EMBL" id="JALPTH010000010">
    <property type="protein sequence ID" value="MCK8678203.1"/>
    <property type="molecule type" value="Genomic_DNA"/>
</dbReference>